<evidence type="ECO:0000313" key="1">
    <source>
        <dbReference type="EMBL" id="KAI0092452.1"/>
    </source>
</evidence>
<reference evidence="1" key="1">
    <citation type="journal article" date="2021" name="Environ. Microbiol.">
        <title>Gene family expansions and transcriptome signatures uncover fungal adaptations to wood decay.</title>
        <authorList>
            <person name="Hage H."/>
            <person name="Miyauchi S."/>
            <person name="Viragh M."/>
            <person name="Drula E."/>
            <person name="Min B."/>
            <person name="Chaduli D."/>
            <person name="Navarro D."/>
            <person name="Favel A."/>
            <person name="Norest M."/>
            <person name="Lesage-Meessen L."/>
            <person name="Balint B."/>
            <person name="Merenyi Z."/>
            <person name="de Eugenio L."/>
            <person name="Morin E."/>
            <person name="Martinez A.T."/>
            <person name="Baldrian P."/>
            <person name="Stursova M."/>
            <person name="Martinez M.J."/>
            <person name="Novotny C."/>
            <person name="Magnuson J.K."/>
            <person name="Spatafora J.W."/>
            <person name="Maurice S."/>
            <person name="Pangilinan J."/>
            <person name="Andreopoulos W."/>
            <person name="LaButti K."/>
            <person name="Hundley H."/>
            <person name="Na H."/>
            <person name="Kuo A."/>
            <person name="Barry K."/>
            <person name="Lipzen A."/>
            <person name="Henrissat B."/>
            <person name="Riley R."/>
            <person name="Ahrendt S."/>
            <person name="Nagy L.G."/>
            <person name="Grigoriev I.V."/>
            <person name="Martin F."/>
            <person name="Rosso M.N."/>
        </authorList>
    </citation>
    <scope>NUCLEOTIDE SEQUENCE</scope>
    <source>
        <strain evidence="1">CBS 384.51</strain>
    </source>
</reference>
<proteinExistence type="predicted"/>
<keyword evidence="2" id="KW-1185">Reference proteome</keyword>
<protein>
    <submittedName>
        <fullName evidence="1">Adenosine deaminase editase</fullName>
    </submittedName>
</protein>
<gene>
    <name evidence="1" type="ORF">BDY19DRAFT_484567</name>
</gene>
<dbReference type="Proteomes" id="UP001055072">
    <property type="component" value="Unassembled WGS sequence"/>
</dbReference>
<sequence>MTPSAPDEIAALVHSHYASLSFKPPPNQFTILAAFVLLAETRSPKLISLATGSKCLPASKLQIGGDFVHDSHAEILARRGAIRFFLEEIGRANESAEKSEWIEPEEGKFKLKEGVDLLLYVSTPPCGDASTRYLASFQDEAMAALKDSSAPSELAAGTAARGRDGYSLHGVLRTKPGRADSPPTLCMSCSDKIASWSVLGIQGALASMLLGTIYIDCMIIGEVDEGMQDMVREDCERALWKRLETIDESHLPATYRLHRPRISFTAVPFVHAKVTMQASLGDNLTSCNDSLCWIADSPKSPEVLINGLKRGVSPKHRSKPKLRPLLSKISLFELYQRTTQLCVNQLSDSKLTYLEAKRAAIDYQTAKRALRVADGAPFAGWLKTGSAWEEFRLQVHSPTLGKTTQKRGD</sequence>
<dbReference type="EMBL" id="MU274903">
    <property type="protein sequence ID" value="KAI0092452.1"/>
    <property type="molecule type" value="Genomic_DNA"/>
</dbReference>
<comment type="caution">
    <text evidence="1">The sequence shown here is derived from an EMBL/GenBank/DDBJ whole genome shotgun (WGS) entry which is preliminary data.</text>
</comment>
<name>A0ACB8UDI9_9APHY</name>
<organism evidence="1 2">
    <name type="scientific">Irpex rosettiformis</name>
    <dbReference type="NCBI Taxonomy" id="378272"/>
    <lineage>
        <taxon>Eukaryota</taxon>
        <taxon>Fungi</taxon>
        <taxon>Dikarya</taxon>
        <taxon>Basidiomycota</taxon>
        <taxon>Agaricomycotina</taxon>
        <taxon>Agaricomycetes</taxon>
        <taxon>Polyporales</taxon>
        <taxon>Irpicaceae</taxon>
        <taxon>Irpex</taxon>
    </lineage>
</organism>
<evidence type="ECO:0000313" key="2">
    <source>
        <dbReference type="Proteomes" id="UP001055072"/>
    </source>
</evidence>
<accession>A0ACB8UDI9</accession>